<keyword evidence="2" id="KW-1133">Transmembrane helix</keyword>
<protein>
    <submittedName>
        <fullName evidence="3">Uncharacterized protein</fullName>
    </submittedName>
</protein>
<evidence type="ECO:0000313" key="4">
    <source>
        <dbReference type="Proteomes" id="UP000093000"/>
    </source>
</evidence>
<dbReference type="EMBL" id="LUGH01000770">
    <property type="protein sequence ID" value="OBZ82866.1"/>
    <property type="molecule type" value="Genomic_DNA"/>
</dbReference>
<dbReference type="AlphaFoldDB" id="A0A1C7N2E8"/>
<feature type="compositionally biased region" description="Polar residues" evidence="1">
    <location>
        <begin position="25"/>
        <end position="36"/>
    </location>
</feature>
<dbReference type="InParanoid" id="A0A1C7N2E8"/>
<accession>A0A1C7N2E8</accession>
<feature type="transmembrane region" description="Helical" evidence="2">
    <location>
        <begin position="295"/>
        <end position="314"/>
    </location>
</feature>
<keyword evidence="2" id="KW-0812">Transmembrane</keyword>
<reference evidence="3 4" key="1">
    <citation type="submission" date="2016-03" db="EMBL/GenBank/DDBJ databases">
        <title>Choanephora cucurbitarum.</title>
        <authorList>
            <person name="Min B."/>
            <person name="Park H."/>
            <person name="Park J.-H."/>
            <person name="Shin H.-D."/>
            <person name="Choi I.-G."/>
        </authorList>
    </citation>
    <scope>NUCLEOTIDE SEQUENCE [LARGE SCALE GENOMIC DNA]</scope>
    <source>
        <strain evidence="3 4">KUS-F28377</strain>
    </source>
</reference>
<dbReference type="STRING" id="101091.A0A1C7N2E8"/>
<feature type="compositionally biased region" description="Basic and acidic residues" evidence="1">
    <location>
        <begin position="37"/>
        <end position="46"/>
    </location>
</feature>
<keyword evidence="2" id="KW-0472">Membrane</keyword>
<evidence type="ECO:0000313" key="3">
    <source>
        <dbReference type="EMBL" id="OBZ82866.1"/>
    </source>
</evidence>
<comment type="caution">
    <text evidence="3">The sequence shown here is derived from an EMBL/GenBank/DDBJ whole genome shotgun (WGS) entry which is preliminary data.</text>
</comment>
<proteinExistence type="predicted"/>
<feature type="non-terminal residue" evidence="3">
    <location>
        <position position="1"/>
    </location>
</feature>
<keyword evidence="4" id="KW-1185">Reference proteome</keyword>
<organism evidence="3 4">
    <name type="scientific">Choanephora cucurbitarum</name>
    <dbReference type="NCBI Taxonomy" id="101091"/>
    <lineage>
        <taxon>Eukaryota</taxon>
        <taxon>Fungi</taxon>
        <taxon>Fungi incertae sedis</taxon>
        <taxon>Mucoromycota</taxon>
        <taxon>Mucoromycotina</taxon>
        <taxon>Mucoromycetes</taxon>
        <taxon>Mucorales</taxon>
        <taxon>Mucorineae</taxon>
        <taxon>Choanephoraceae</taxon>
        <taxon>Choanephoroideae</taxon>
        <taxon>Choanephora</taxon>
    </lineage>
</organism>
<sequence>FYAFVLCDDSDESGVSEKATRTFKSHLSSRSDLTDNNDSKDKKGTPDDGPGITALFAATPTRKPGTDQTKKKLLDKVWEVIEQKLGGNLGNLTGSMEEKEPNQMAPIKRAVLILRPKINERWVAREESLITWAISDHLLSKAHKIAMNCDLYLGEKMIMSVFKDVPFNIGSESWSPPVFLEPSPNYQLRLWSQPSQIGIIDEYSSQFMIVPRSDDAFMFAPDGPKAALRGLNGTTINFKGTDLIKFGSPDDDQVKLSKPKDRARENSIIKSVYTDTNVPTGIYALYPSNAVSHRLFTSMSSCYILVLFTIIAAIKLF</sequence>
<dbReference type="Proteomes" id="UP000093000">
    <property type="component" value="Unassembled WGS sequence"/>
</dbReference>
<dbReference type="OrthoDB" id="2285754at2759"/>
<evidence type="ECO:0000256" key="2">
    <source>
        <dbReference type="SAM" id="Phobius"/>
    </source>
</evidence>
<feature type="region of interest" description="Disordered" evidence="1">
    <location>
        <begin position="14"/>
        <end position="69"/>
    </location>
</feature>
<name>A0A1C7N2E8_9FUNG</name>
<evidence type="ECO:0000256" key="1">
    <source>
        <dbReference type="SAM" id="MobiDB-lite"/>
    </source>
</evidence>
<gene>
    <name evidence="3" type="ORF">A0J61_09085</name>
</gene>